<dbReference type="AlphaFoldDB" id="A0A6I5MZ92"/>
<evidence type="ECO:0000313" key="6">
    <source>
        <dbReference type="EMBL" id="NEG69536.1"/>
    </source>
</evidence>
<evidence type="ECO:0000256" key="5">
    <source>
        <dbReference type="SAM" id="MobiDB-lite"/>
    </source>
</evidence>
<keyword evidence="3 4" id="KW-0326">Glycosidase</keyword>
<dbReference type="Proteomes" id="UP000469292">
    <property type="component" value="Unassembled WGS sequence"/>
</dbReference>
<evidence type="ECO:0000256" key="2">
    <source>
        <dbReference type="ARBA" id="ARBA00022801"/>
    </source>
</evidence>
<dbReference type="InterPro" id="IPR051795">
    <property type="entry name" value="Glycosyl_Hydrlase_43"/>
</dbReference>
<accession>A0A6I5MZ92</accession>
<sequence>MTIFNPILRGMHPDPSWIWDETRNQAVLVNSTFEMTPGLPLHVSNDLEHWTLVGHAVDDDMARRLLLPYVEDSGGLYAPTLRVIHGRYAIACTVSRLDVDKARAAGVDEASLERFRRAEGNFVIEADHLEGPWRGPYWISGARGADPDLFEDIDGSVFWTQTALAPFPKWPGQTEITMHHIDPERWSFTCSQLEDDHIDGTIIWNGEMIGGVWAEGPHLIRRGDYVYLMTAEGGTSRDHCEMAMRVYAPNGLWNAVDDFVRHGGGDMRSDSELDVTGPARRLFTPDCKNPILTHRHLGNRYPVQCVGHADFIEHPTLGWWLVCLGTRQTAMADGRSLNFVGRETFIAPVEWQSDAETMFAPPLLPDVPHDGDPDRDKLCASWPVVAPGLGRLPFVIQAEGESVATDVMAVANAEATATTGDPMLFTPWTSDEPSLRVRLDPDWRYWRLSDDDVVVPLEEGRSIRFRLDDSHYAEFTSTSPQVESTRSREGNDGVADTGRISSRAVEWTVANGNDIDRGTLVVDDPVTVRFGSGLLSLAVSDRQWNCLEWDGSFLSTESGDSFTGILVGIPG</sequence>
<dbReference type="Gene3D" id="2.115.10.20">
    <property type="entry name" value="Glycosyl hydrolase domain, family 43"/>
    <property type="match status" value="1"/>
</dbReference>
<protein>
    <submittedName>
        <fullName evidence="6">Glycoside hydrolase family 43 protein</fullName>
    </submittedName>
</protein>
<gene>
    <name evidence="6" type="ORF">F6S87_02630</name>
</gene>
<feature type="region of interest" description="Disordered" evidence="5">
    <location>
        <begin position="476"/>
        <end position="496"/>
    </location>
</feature>
<evidence type="ECO:0000313" key="7">
    <source>
        <dbReference type="Proteomes" id="UP000469292"/>
    </source>
</evidence>
<dbReference type="GO" id="GO:0004553">
    <property type="term" value="F:hydrolase activity, hydrolyzing O-glycosyl compounds"/>
    <property type="evidence" value="ECO:0007669"/>
    <property type="project" value="InterPro"/>
</dbReference>
<name>A0A6I5MZ92_9BIFI</name>
<dbReference type="CDD" id="cd18617">
    <property type="entry name" value="GH43_XynB-like"/>
    <property type="match status" value="1"/>
</dbReference>
<evidence type="ECO:0000256" key="4">
    <source>
        <dbReference type="RuleBase" id="RU361187"/>
    </source>
</evidence>
<reference evidence="6 7" key="1">
    <citation type="submission" date="2019-09" db="EMBL/GenBank/DDBJ databases">
        <title>Phylogenetic characterization of a novel taxon of the genus Bifidobacterium: Bifidobacterium choloepi sp. nov.</title>
        <authorList>
            <person name="Modesto M."/>
            <person name="Satti M."/>
        </authorList>
    </citation>
    <scope>NUCLEOTIDE SEQUENCE [LARGE SCALE GENOMIC DNA]</scope>
    <source>
        <strain evidence="6 7">BRDM6</strain>
    </source>
</reference>
<comment type="caution">
    <text evidence="6">The sequence shown here is derived from an EMBL/GenBank/DDBJ whole genome shotgun (WGS) entry which is preliminary data.</text>
</comment>
<dbReference type="InterPro" id="IPR006710">
    <property type="entry name" value="Glyco_hydro_43"/>
</dbReference>
<dbReference type="InterPro" id="IPR023296">
    <property type="entry name" value="Glyco_hydro_beta-prop_sf"/>
</dbReference>
<evidence type="ECO:0000256" key="3">
    <source>
        <dbReference type="ARBA" id="ARBA00023295"/>
    </source>
</evidence>
<dbReference type="EMBL" id="VYSG01000001">
    <property type="protein sequence ID" value="NEG69536.1"/>
    <property type="molecule type" value="Genomic_DNA"/>
</dbReference>
<dbReference type="GO" id="GO:0005975">
    <property type="term" value="P:carbohydrate metabolic process"/>
    <property type="evidence" value="ECO:0007669"/>
    <property type="project" value="InterPro"/>
</dbReference>
<dbReference type="RefSeq" id="WP_163227091.1">
    <property type="nucleotide sequence ID" value="NZ_VYSG01000001.1"/>
</dbReference>
<evidence type="ECO:0000256" key="1">
    <source>
        <dbReference type="ARBA" id="ARBA00009865"/>
    </source>
</evidence>
<keyword evidence="7" id="KW-1185">Reference proteome</keyword>
<dbReference type="Pfam" id="PF04616">
    <property type="entry name" value="Glyco_hydro_43"/>
    <property type="match status" value="1"/>
</dbReference>
<dbReference type="PANTHER" id="PTHR42812">
    <property type="entry name" value="BETA-XYLOSIDASE"/>
    <property type="match status" value="1"/>
</dbReference>
<comment type="similarity">
    <text evidence="1 4">Belongs to the glycosyl hydrolase 43 family.</text>
</comment>
<dbReference type="PANTHER" id="PTHR42812:SF12">
    <property type="entry name" value="BETA-XYLOSIDASE-RELATED"/>
    <property type="match status" value="1"/>
</dbReference>
<proteinExistence type="inferred from homology"/>
<dbReference type="SUPFAM" id="SSF75005">
    <property type="entry name" value="Arabinanase/levansucrase/invertase"/>
    <property type="match status" value="1"/>
</dbReference>
<keyword evidence="2 4" id="KW-0378">Hydrolase</keyword>
<organism evidence="6 7">
    <name type="scientific">Bifidobacterium choloepi</name>
    <dbReference type="NCBI Taxonomy" id="2614131"/>
    <lineage>
        <taxon>Bacteria</taxon>
        <taxon>Bacillati</taxon>
        <taxon>Actinomycetota</taxon>
        <taxon>Actinomycetes</taxon>
        <taxon>Bifidobacteriales</taxon>
        <taxon>Bifidobacteriaceae</taxon>
        <taxon>Bifidobacterium</taxon>
    </lineage>
</organism>